<evidence type="ECO:0000313" key="3">
    <source>
        <dbReference type="Proteomes" id="UP000593578"/>
    </source>
</evidence>
<organism evidence="2 3">
    <name type="scientific">Gossypium raimondii</name>
    <name type="common">Peruvian cotton</name>
    <name type="synonym">Gossypium klotzschianum subsp. raimondii</name>
    <dbReference type="NCBI Taxonomy" id="29730"/>
    <lineage>
        <taxon>Eukaryota</taxon>
        <taxon>Viridiplantae</taxon>
        <taxon>Streptophyta</taxon>
        <taxon>Embryophyta</taxon>
        <taxon>Tracheophyta</taxon>
        <taxon>Spermatophyta</taxon>
        <taxon>Magnoliopsida</taxon>
        <taxon>eudicotyledons</taxon>
        <taxon>Gunneridae</taxon>
        <taxon>Pentapetalae</taxon>
        <taxon>rosids</taxon>
        <taxon>malvids</taxon>
        <taxon>Malvales</taxon>
        <taxon>Malvaceae</taxon>
        <taxon>Malvoideae</taxon>
        <taxon>Gossypium</taxon>
    </lineage>
</organism>
<proteinExistence type="predicted"/>
<protein>
    <submittedName>
        <fullName evidence="2">Uncharacterized protein</fullName>
    </submittedName>
</protein>
<comment type="caution">
    <text evidence="2">The sequence shown here is derived from an EMBL/GenBank/DDBJ whole genome shotgun (WGS) entry which is preliminary data.</text>
</comment>
<name>A0A7J8PIJ8_GOSRA</name>
<gene>
    <name evidence="2" type="ORF">Gorai_017704</name>
</gene>
<accession>A0A7J8PIJ8</accession>
<evidence type="ECO:0000256" key="1">
    <source>
        <dbReference type="SAM" id="MobiDB-lite"/>
    </source>
</evidence>
<dbReference type="Proteomes" id="UP000593578">
    <property type="component" value="Unassembled WGS sequence"/>
</dbReference>
<reference evidence="2 3" key="1">
    <citation type="journal article" date="2019" name="Genome Biol. Evol.">
        <title>Insights into the evolution of the New World diploid cottons (Gossypium, subgenus Houzingenia) based on genome sequencing.</title>
        <authorList>
            <person name="Grover C.E."/>
            <person name="Arick M.A. 2nd"/>
            <person name="Thrash A."/>
            <person name="Conover J.L."/>
            <person name="Sanders W.S."/>
            <person name="Peterson D.G."/>
            <person name="Frelichowski J.E."/>
            <person name="Scheffler J.A."/>
            <person name="Scheffler B.E."/>
            <person name="Wendel J.F."/>
        </authorList>
    </citation>
    <scope>NUCLEOTIDE SEQUENCE [LARGE SCALE GENOMIC DNA]</scope>
    <source>
        <strain evidence="2">8</strain>
        <tissue evidence="2">Leaf</tissue>
    </source>
</reference>
<sequence>MEDITVHPQKDLSQRTFVDQTANSADHNAQL</sequence>
<evidence type="ECO:0000313" key="2">
    <source>
        <dbReference type="EMBL" id="MBA0588926.1"/>
    </source>
</evidence>
<feature type="compositionally biased region" description="Polar residues" evidence="1">
    <location>
        <begin position="14"/>
        <end position="31"/>
    </location>
</feature>
<feature type="compositionally biased region" description="Basic and acidic residues" evidence="1">
    <location>
        <begin position="1"/>
        <end position="13"/>
    </location>
</feature>
<dbReference type="AlphaFoldDB" id="A0A7J8PIJ8"/>
<dbReference type="EMBL" id="JABEZZ010000007">
    <property type="protein sequence ID" value="MBA0588926.1"/>
    <property type="molecule type" value="Genomic_DNA"/>
</dbReference>
<feature type="region of interest" description="Disordered" evidence="1">
    <location>
        <begin position="1"/>
        <end position="31"/>
    </location>
</feature>